<dbReference type="InterPro" id="IPR014718">
    <property type="entry name" value="GH-type_carb-bd"/>
</dbReference>
<dbReference type="InterPro" id="IPR011013">
    <property type="entry name" value="Gal_mutarotase_sf_dom"/>
</dbReference>
<dbReference type="RefSeq" id="WP_123256931.1">
    <property type="nucleotide sequence ID" value="NZ_RBED01000147.1"/>
</dbReference>
<accession>A0A3N0BL27</accession>
<dbReference type="GO" id="GO:0030246">
    <property type="term" value="F:carbohydrate binding"/>
    <property type="evidence" value="ECO:0007669"/>
    <property type="project" value="InterPro"/>
</dbReference>
<evidence type="ECO:0000313" key="2">
    <source>
        <dbReference type="Proteomes" id="UP000273807"/>
    </source>
</evidence>
<comment type="caution">
    <text evidence="1">The sequence shown here is derived from an EMBL/GenBank/DDBJ whole genome shotgun (WGS) entry which is preliminary data.</text>
</comment>
<dbReference type="EMBL" id="RBED01000147">
    <property type="protein sequence ID" value="RNL49150.1"/>
    <property type="molecule type" value="Genomic_DNA"/>
</dbReference>
<evidence type="ECO:0000313" key="1">
    <source>
        <dbReference type="EMBL" id="RNL49150.1"/>
    </source>
</evidence>
<dbReference type="GO" id="GO:0004034">
    <property type="term" value="F:aldose 1-epimerase activity"/>
    <property type="evidence" value="ECO:0007669"/>
    <property type="project" value="TreeGrafter"/>
</dbReference>
<keyword evidence="2" id="KW-1185">Reference proteome</keyword>
<dbReference type="GO" id="GO:0006006">
    <property type="term" value="P:glucose metabolic process"/>
    <property type="evidence" value="ECO:0007669"/>
    <property type="project" value="TreeGrafter"/>
</dbReference>
<name>A0A3N0BL27_9MICC</name>
<gene>
    <name evidence="1" type="ORF">D7003_18770</name>
</gene>
<dbReference type="PANTHER" id="PTHR10091:SF0">
    <property type="entry name" value="GALACTOSE MUTAROTASE"/>
    <property type="match status" value="1"/>
</dbReference>
<sequence length="314" mass="34063">MPGTSSSPMGEFFDLTATIDGRRQHAVVTEVAASLRSLAVDGVALIQEYPVDARPPYCAGWVLVPWPNRVADGLWTYDGVPQQLECTEPGGANALHGLLTETPYRVTERTPGAITLAAQVRPQAGYPFELETSVRYELAADGIHVSHMVRNTGSQPAPVGLGAHPFLRIGEVPTRDLKLVIDADTHIEIDDRLIPTGTVTDVTGTRHDFRTGQLIRDVDLDDAWADVRRNGDGGSTHYLEAPDGQQVRLHMDGSFGYVQAFTTDQFLTDSGMATAVALEPMTAPADALNSGEGLRWLQPGEEWELSWSIAYQSA</sequence>
<dbReference type="InterPro" id="IPR037480">
    <property type="entry name" value="YihR-like"/>
</dbReference>
<dbReference type="Pfam" id="PF01263">
    <property type="entry name" value="Aldose_epim"/>
    <property type="match status" value="1"/>
</dbReference>
<dbReference type="CDD" id="cd09022">
    <property type="entry name" value="Aldose_epim_Ec_YihR"/>
    <property type="match status" value="1"/>
</dbReference>
<dbReference type="Proteomes" id="UP000273807">
    <property type="component" value="Unassembled WGS sequence"/>
</dbReference>
<dbReference type="SUPFAM" id="SSF74650">
    <property type="entry name" value="Galactose mutarotase-like"/>
    <property type="match status" value="1"/>
</dbReference>
<protein>
    <submittedName>
        <fullName evidence="1">Aldose epimerase</fullName>
    </submittedName>
</protein>
<proteinExistence type="predicted"/>
<organism evidence="1 2">
    <name type="scientific">Arthrobacter oryzae</name>
    <dbReference type="NCBI Taxonomy" id="409290"/>
    <lineage>
        <taxon>Bacteria</taxon>
        <taxon>Bacillati</taxon>
        <taxon>Actinomycetota</taxon>
        <taxon>Actinomycetes</taxon>
        <taxon>Micrococcales</taxon>
        <taxon>Micrococcaceae</taxon>
        <taxon>Arthrobacter</taxon>
    </lineage>
</organism>
<dbReference type="OrthoDB" id="4739604at2"/>
<dbReference type="InterPro" id="IPR008183">
    <property type="entry name" value="Aldose_1/G6P_1-epimerase"/>
</dbReference>
<dbReference type="GO" id="GO:0033499">
    <property type="term" value="P:galactose catabolic process via UDP-galactose, Leloir pathway"/>
    <property type="evidence" value="ECO:0007669"/>
    <property type="project" value="TreeGrafter"/>
</dbReference>
<dbReference type="PANTHER" id="PTHR10091">
    <property type="entry name" value="ALDOSE-1-EPIMERASE"/>
    <property type="match status" value="1"/>
</dbReference>
<dbReference type="AlphaFoldDB" id="A0A3N0BL27"/>
<dbReference type="Gene3D" id="2.70.98.10">
    <property type="match status" value="1"/>
</dbReference>
<reference evidence="1 2" key="1">
    <citation type="submission" date="2018-10" db="EMBL/GenBank/DDBJ databases">
        <title>Genome sequencing of Arthrobacter oryzae TNB02.</title>
        <authorList>
            <person name="Cho Y.-J."/>
            <person name="Cho A."/>
            <person name="Kim O.-S."/>
        </authorList>
    </citation>
    <scope>NUCLEOTIDE SEQUENCE [LARGE SCALE GENOMIC DNA]</scope>
    <source>
        <strain evidence="1 2">TNB02</strain>
    </source>
</reference>